<evidence type="ECO:0000313" key="1">
    <source>
        <dbReference type="EMBL" id="EKE74991.1"/>
    </source>
</evidence>
<name>K2IWX6_9GAMM</name>
<proteinExistence type="predicted"/>
<dbReference type="RefSeq" id="WP_008484310.1">
    <property type="nucleotide sequence ID" value="NZ_AMRI01000010.1"/>
</dbReference>
<organism evidence="1 2">
    <name type="scientific">Gallaecimonas xiamenensis 3-C-1</name>
    <dbReference type="NCBI Taxonomy" id="745411"/>
    <lineage>
        <taxon>Bacteria</taxon>
        <taxon>Pseudomonadati</taxon>
        <taxon>Pseudomonadota</taxon>
        <taxon>Gammaproteobacteria</taxon>
        <taxon>Enterobacterales</taxon>
        <taxon>Gallaecimonadaceae</taxon>
        <taxon>Gallaecimonas</taxon>
    </lineage>
</organism>
<evidence type="ECO:0000313" key="2">
    <source>
        <dbReference type="Proteomes" id="UP000006755"/>
    </source>
</evidence>
<dbReference type="InterPro" id="IPR035948">
    <property type="entry name" value="YwqG-like_sf"/>
</dbReference>
<comment type="caution">
    <text evidence="1">The sequence shown here is derived from an EMBL/GenBank/DDBJ whole genome shotgun (WGS) entry which is preliminary data.</text>
</comment>
<gene>
    <name evidence="1" type="ORF">B3C1_08886</name>
</gene>
<reference evidence="1 2" key="1">
    <citation type="journal article" date="2012" name="J. Bacteriol.">
        <title>Genome Sequence of Gallaecimonas xiamenensis Type Strain 3-C-1.</title>
        <authorList>
            <person name="Lai Q."/>
            <person name="Wang L."/>
            <person name="Wang W."/>
            <person name="Shao Z."/>
        </authorList>
    </citation>
    <scope>NUCLEOTIDE SEQUENCE [LARGE SCALE GENOMIC DNA]</scope>
    <source>
        <strain evidence="1 2">3-C-1</strain>
    </source>
</reference>
<dbReference type="EMBL" id="AMRI01000010">
    <property type="protein sequence ID" value="EKE74991.1"/>
    <property type="molecule type" value="Genomic_DNA"/>
</dbReference>
<protein>
    <submittedName>
        <fullName evidence="1">Uncharacterized protein</fullName>
    </submittedName>
</protein>
<dbReference type="Proteomes" id="UP000006755">
    <property type="component" value="Unassembled WGS sequence"/>
</dbReference>
<dbReference type="OrthoDB" id="6398456at2"/>
<dbReference type="InterPro" id="IPR015315">
    <property type="entry name" value="DUF1963"/>
</dbReference>
<dbReference type="PATRIC" id="fig|745411.4.peg.1735"/>
<accession>K2IWX6</accession>
<dbReference type="AlphaFoldDB" id="K2IWX6"/>
<dbReference type="SUPFAM" id="SSF103032">
    <property type="entry name" value="Hypothetical protein YwqG"/>
    <property type="match status" value="1"/>
</dbReference>
<keyword evidence="2" id="KW-1185">Reference proteome</keyword>
<dbReference type="Gene3D" id="2.30.320.10">
    <property type="entry name" value="YwqG-like"/>
    <property type="match status" value="1"/>
</dbReference>
<dbReference type="Pfam" id="PF09234">
    <property type="entry name" value="DUF1963"/>
    <property type="match status" value="1"/>
</dbReference>
<sequence>MSNLSSTWFQGIKKIKTDNDFVQQQASLGTLLDQGLPVDSEDPQGRTALQMLFAKPSPSVRAANWLLDKGADPDRVTDLRLSISDLYPQTGDSAEQLQDKQYRAAPYLALMAAHEARYGAEQGVVDSHYYQQIFQKALATRQRIEALKACFTDLPLGYRLCTTAIKHPWQSHWGGLPWLPSKAPAPALAPELRLLCQLHFDALAGPHPLPSTGLLQVFVDPEALEVAAQDPSGDPRCHHQPLTVLYWPELPASPSDWQPMAQWQLRGSECRLSDLPPGELQAISWQPRRQLDGQHLDAQMATLPAHLRPDAKALDDELQSYDFGLLPQLGSLSQEYLPKGHLPLLHLLHQSYGRLLLSLPAQALAGQHSDWQGLVLTRSYD</sequence>